<protein>
    <recommendedName>
        <fullName evidence="2">2-amino-4-hydroxy-6-hydroxymethyldihydropteridine diphosphokinase</fullName>
        <ecNumber evidence="2">2.7.6.3</ecNumber>
    </recommendedName>
</protein>
<dbReference type="Gene3D" id="3.10.270.10">
    <property type="entry name" value="Urate Oxidase"/>
    <property type="match status" value="1"/>
</dbReference>
<evidence type="ECO:0000256" key="3">
    <source>
        <dbReference type="ARBA" id="ARBA00022679"/>
    </source>
</evidence>
<dbReference type="InterPro" id="IPR022840">
    <property type="entry name" value="GTP_cyclohydrolase_MptA"/>
</dbReference>
<evidence type="ECO:0000259" key="11">
    <source>
        <dbReference type="Pfam" id="PF01288"/>
    </source>
</evidence>
<evidence type="ECO:0000256" key="2">
    <source>
        <dbReference type="ARBA" id="ARBA00013253"/>
    </source>
</evidence>
<evidence type="ECO:0000256" key="9">
    <source>
        <dbReference type="ARBA" id="ARBA00022909"/>
    </source>
</evidence>
<dbReference type="GO" id="GO:0046654">
    <property type="term" value="P:tetrahydrofolate biosynthetic process"/>
    <property type="evidence" value="ECO:0007669"/>
    <property type="project" value="UniProtKB-UniPathway"/>
</dbReference>
<evidence type="ECO:0000256" key="5">
    <source>
        <dbReference type="ARBA" id="ARBA00022741"/>
    </source>
</evidence>
<comment type="caution">
    <text evidence="12">The sequence shown here is derived from an EMBL/GenBank/DDBJ whole genome shotgun (WGS) entry which is preliminary data.</text>
</comment>
<dbReference type="InterPro" id="IPR000550">
    <property type="entry name" value="Hppk"/>
</dbReference>
<evidence type="ECO:0000256" key="1">
    <source>
        <dbReference type="ARBA" id="ARBA00005051"/>
    </source>
</evidence>
<dbReference type="GO" id="GO:0005524">
    <property type="term" value="F:ATP binding"/>
    <property type="evidence" value="ECO:0007669"/>
    <property type="project" value="UniProtKB-KW"/>
</dbReference>
<dbReference type="NCBIfam" id="TIGR00294">
    <property type="entry name" value="GTP cyclohydrolase MptA"/>
    <property type="match status" value="1"/>
</dbReference>
<dbReference type="AlphaFoldDB" id="A0A0D2JRK6"/>
<feature type="domain" description="7,8-dihydro-6-hydroxymethylpterin-pyrophosphokinase" evidence="11">
    <location>
        <begin position="8"/>
        <end position="133"/>
    </location>
</feature>
<keyword evidence="3" id="KW-0808">Transferase</keyword>
<comment type="pathway">
    <text evidence="1">Cofactor biosynthesis; tetrahydrofolate biosynthesis; 2-amino-4-hydroxy-6-hydroxymethyl-7,8-dihydropteridine diphosphate from 7,8-dihydroneopterin triphosphate: step 4/4.</text>
</comment>
<evidence type="ECO:0000313" key="13">
    <source>
        <dbReference type="Proteomes" id="UP000032233"/>
    </source>
</evidence>
<dbReference type="InterPro" id="IPR003801">
    <property type="entry name" value="GTP_cyclohydrolase_FolE2/MptA"/>
</dbReference>
<dbReference type="RefSeq" id="WP_044350907.1">
    <property type="nucleotide sequence ID" value="NZ_AZAC01000034.1"/>
</dbReference>
<keyword evidence="8" id="KW-0067">ATP-binding</keyword>
<dbReference type="STRING" id="1429043.X474_20275"/>
<name>A0A0D2JRK6_9BACT</name>
<dbReference type="GO" id="GO:0003848">
    <property type="term" value="F:2-amino-4-hydroxy-6-hydroxymethyldihydropteridine diphosphokinase activity"/>
    <property type="evidence" value="ECO:0007669"/>
    <property type="project" value="UniProtKB-EC"/>
</dbReference>
<dbReference type="HAMAP" id="MF_01527_A">
    <property type="entry name" value="GTP_cyclohydrol_A"/>
    <property type="match status" value="1"/>
</dbReference>
<gene>
    <name evidence="12" type="ORF">X474_20275</name>
</gene>
<evidence type="ECO:0000256" key="6">
    <source>
        <dbReference type="ARBA" id="ARBA00022777"/>
    </source>
</evidence>
<evidence type="ECO:0000256" key="7">
    <source>
        <dbReference type="ARBA" id="ARBA00022801"/>
    </source>
</evidence>
<proteinExistence type="inferred from homology"/>
<sequence>MSLPHKAFLAMGSELGSRQANILQALQYLRARARLKKVSSFYEVSEPGQNGGPKPVKAVAVFETDLDASDFAGFVTSIERRMGRQDHLYTEPCPIKLELLFFDDLKETGSNYEVPHPDLEKQEALWAALAEVAADETLPDIPGGWQDKKPGDGVKKLFRGLKLASGRDVQQSKPAVRIGLSRAGVTCLPRVIRLNGRQDIDLFQAEIDIFVDLDPGQSGVHMSRFSDVLETLVEEISLEPSPSIESLAKRLAGQVLKSQAAVCSQVHIRAKSALAKDAPVTGKRSEDLYTLIGIAQATDERTKSIVGVETEGMTVCPCAQDMVRAYAEGLLIDDGFDQDQANRILELVPLASHNQRGRGGLFIGSDRMVRAENLVHIVEASMSSETYELLKRPDEFFVVNKAHRNPRFVEDVVREMLRNVVECYPDLPGDCFVLARQENFEGIHQHNAFAERYGTLGSMRVEMKGQAPEPKLTMEEWLKA</sequence>
<keyword evidence="9" id="KW-0289">Folate biosynthesis</keyword>
<keyword evidence="5" id="KW-0547">Nucleotide-binding</keyword>
<keyword evidence="10" id="KW-0408">Iron</keyword>
<reference evidence="12 13" key="1">
    <citation type="submission" date="2013-11" db="EMBL/GenBank/DDBJ databases">
        <title>Metagenomic analysis of a methanogenic consortium involved in long chain n-alkane degradation.</title>
        <authorList>
            <person name="Davidova I.A."/>
            <person name="Callaghan A.V."/>
            <person name="Wawrik B."/>
            <person name="Pruitt S."/>
            <person name="Marks C."/>
            <person name="Duncan K.E."/>
            <person name="Suflita J.M."/>
        </authorList>
    </citation>
    <scope>NUCLEOTIDE SEQUENCE [LARGE SCALE GENOMIC DNA]</scope>
    <source>
        <strain evidence="12 13">SPR</strain>
    </source>
</reference>
<accession>A0A0D2JRK6</accession>
<dbReference type="Gene3D" id="3.30.70.560">
    <property type="entry name" value="7,8-Dihydro-6-hydroxymethylpterin-pyrophosphokinase HPPK"/>
    <property type="match status" value="1"/>
</dbReference>
<evidence type="ECO:0000256" key="4">
    <source>
        <dbReference type="ARBA" id="ARBA00022723"/>
    </source>
</evidence>
<dbReference type="Pfam" id="PF01288">
    <property type="entry name" value="HPPK"/>
    <property type="match status" value="1"/>
</dbReference>
<dbReference type="SUPFAM" id="SSF55083">
    <property type="entry name" value="6-hydroxymethyl-7,8-dihydropterin pyrophosphokinase, HPPK"/>
    <property type="match status" value="1"/>
</dbReference>
<dbReference type="InParanoid" id="A0A0D2JRK6"/>
<keyword evidence="6 12" id="KW-0418">Kinase</keyword>
<dbReference type="EMBL" id="AZAC01000034">
    <property type="protein sequence ID" value="KIX12130.1"/>
    <property type="molecule type" value="Genomic_DNA"/>
</dbReference>
<dbReference type="Proteomes" id="UP000032233">
    <property type="component" value="Unassembled WGS sequence"/>
</dbReference>
<evidence type="ECO:0000256" key="10">
    <source>
        <dbReference type="ARBA" id="ARBA00023004"/>
    </source>
</evidence>
<dbReference type="UniPathway" id="UPA00077">
    <property type="reaction ID" value="UER00155"/>
</dbReference>
<dbReference type="GO" id="GO:0016301">
    <property type="term" value="F:kinase activity"/>
    <property type="evidence" value="ECO:0007669"/>
    <property type="project" value="UniProtKB-KW"/>
</dbReference>
<evidence type="ECO:0000256" key="8">
    <source>
        <dbReference type="ARBA" id="ARBA00022840"/>
    </source>
</evidence>
<dbReference type="GO" id="GO:0003934">
    <property type="term" value="F:GTP cyclohydrolase I activity"/>
    <property type="evidence" value="ECO:0007669"/>
    <property type="project" value="InterPro"/>
</dbReference>
<dbReference type="PANTHER" id="PTHR36445:SF1">
    <property type="entry name" value="GTP CYCLOHYDROLASE MPTA"/>
    <property type="match status" value="1"/>
</dbReference>
<keyword evidence="13" id="KW-1185">Reference proteome</keyword>
<dbReference type="EC" id="2.7.6.3" evidence="2"/>
<organism evidence="12 13">
    <name type="scientific">Dethiosulfatarculus sandiegensis</name>
    <dbReference type="NCBI Taxonomy" id="1429043"/>
    <lineage>
        <taxon>Bacteria</taxon>
        <taxon>Pseudomonadati</taxon>
        <taxon>Thermodesulfobacteriota</taxon>
        <taxon>Desulfarculia</taxon>
        <taxon>Desulfarculales</taxon>
        <taxon>Desulfarculaceae</taxon>
        <taxon>Dethiosulfatarculus</taxon>
    </lineage>
</organism>
<dbReference type="InterPro" id="IPR035907">
    <property type="entry name" value="Hppk_sf"/>
</dbReference>
<keyword evidence="7" id="KW-0378">Hydrolase</keyword>
<dbReference type="GO" id="GO:0046656">
    <property type="term" value="P:folic acid biosynthetic process"/>
    <property type="evidence" value="ECO:0007669"/>
    <property type="project" value="UniProtKB-KW"/>
</dbReference>
<dbReference type="Pfam" id="PF02649">
    <property type="entry name" value="GCHY-1"/>
    <property type="match status" value="1"/>
</dbReference>
<dbReference type="GO" id="GO:0046872">
    <property type="term" value="F:metal ion binding"/>
    <property type="evidence" value="ECO:0007669"/>
    <property type="project" value="UniProtKB-KW"/>
</dbReference>
<dbReference type="OrthoDB" id="9774824at2"/>
<keyword evidence="4" id="KW-0479">Metal-binding</keyword>
<dbReference type="PANTHER" id="PTHR36445">
    <property type="entry name" value="GTP CYCLOHYDROLASE MPTA"/>
    <property type="match status" value="1"/>
</dbReference>
<dbReference type="PATRIC" id="fig|1429043.3.peg.4297"/>
<evidence type="ECO:0000313" key="12">
    <source>
        <dbReference type="EMBL" id="KIX12130.1"/>
    </source>
</evidence>